<dbReference type="Pfam" id="PF00300">
    <property type="entry name" value="His_Phos_1"/>
    <property type="match status" value="1"/>
</dbReference>
<dbReference type="InterPro" id="IPR050275">
    <property type="entry name" value="PGM_Phosphatase"/>
</dbReference>
<evidence type="ECO:0008006" key="4">
    <source>
        <dbReference type="Google" id="ProtNLM"/>
    </source>
</evidence>
<evidence type="ECO:0000313" key="2">
    <source>
        <dbReference type="EMBL" id="AIF41590.1"/>
    </source>
</evidence>
<feature type="compositionally biased region" description="Polar residues" evidence="1">
    <location>
        <begin position="1"/>
        <end position="15"/>
    </location>
</feature>
<feature type="region of interest" description="Disordered" evidence="1">
    <location>
        <begin position="1"/>
        <end position="26"/>
    </location>
</feature>
<protein>
    <recommendedName>
        <fullName evidence="4">Histidine phosphatase family protein</fullName>
    </recommendedName>
</protein>
<proteinExistence type="predicted"/>
<dbReference type="SMART" id="SM00855">
    <property type="entry name" value="PGAM"/>
    <property type="match status" value="1"/>
</dbReference>
<dbReference type="GO" id="GO:0005737">
    <property type="term" value="C:cytoplasm"/>
    <property type="evidence" value="ECO:0007669"/>
    <property type="project" value="TreeGrafter"/>
</dbReference>
<dbReference type="Proteomes" id="UP000027986">
    <property type="component" value="Chromosome"/>
</dbReference>
<dbReference type="SUPFAM" id="SSF53254">
    <property type="entry name" value="Phosphoglycerate mutase-like"/>
    <property type="match status" value="1"/>
</dbReference>
<dbReference type="InterPro" id="IPR029033">
    <property type="entry name" value="His_PPase_superfam"/>
</dbReference>
<dbReference type="InterPro" id="IPR013078">
    <property type="entry name" value="His_Pase_superF_clade-1"/>
</dbReference>
<dbReference type="AlphaFoldDB" id="A0A075JIF6"/>
<reference evidence="2 3" key="1">
    <citation type="submission" date="2014-07" db="EMBL/GenBank/DDBJ databases">
        <title>Genome Sequencing of Dermacoccus nishinomiyaensis.</title>
        <authorList>
            <person name="Hong K.W."/>
            <person name="Chan K.G."/>
        </authorList>
    </citation>
    <scope>NUCLEOTIDE SEQUENCE [LARGE SCALE GENOMIC DNA]</scope>
    <source>
        <strain evidence="2 3">M25</strain>
    </source>
</reference>
<keyword evidence="3" id="KW-1185">Reference proteome</keyword>
<dbReference type="eggNOG" id="COG0406">
    <property type="taxonomic scope" value="Bacteria"/>
</dbReference>
<name>A0A075JIF6_9MICO</name>
<dbReference type="CDD" id="cd07067">
    <property type="entry name" value="HP_PGM_like"/>
    <property type="match status" value="1"/>
</dbReference>
<dbReference type="HOGENOM" id="CLU_033323_5_1_11"/>
<gene>
    <name evidence="2" type="ORF">HX89_12345</name>
</gene>
<evidence type="ECO:0000256" key="1">
    <source>
        <dbReference type="SAM" id="MobiDB-lite"/>
    </source>
</evidence>
<dbReference type="EMBL" id="CP008889">
    <property type="protein sequence ID" value="AIF41590.1"/>
    <property type="molecule type" value="Genomic_DNA"/>
</dbReference>
<dbReference type="GeneID" id="41841861"/>
<organism evidence="2 3">
    <name type="scientific">Dermacoccus nishinomiyaensis</name>
    <dbReference type="NCBI Taxonomy" id="1274"/>
    <lineage>
        <taxon>Bacteria</taxon>
        <taxon>Bacillati</taxon>
        <taxon>Actinomycetota</taxon>
        <taxon>Actinomycetes</taxon>
        <taxon>Micrococcales</taxon>
        <taxon>Dermacoccaceae</taxon>
        <taxon>Dermacoccus</taxon>
    </lineage>
</organism>
<dbReference type="OrthoDB" id="3215466at2"/>
<evidence type="ECO:0000313" key="3">
    <source>
        <dbReference type="Proteomes" id="UP000027986"/>
    </source>
</evidence>
<dbReference type="PANTHER" id="PTHR48100">
    <property type="entry name" value="BROAD-SPECIFICITY PHOSPHATASE YOR283W-RELATED"/>
    <property type="match status" value="1"/>
</dbReference>
<accession>A0A075JIF6</accession>
<dbReference type="Gene3D" id="3.40.50.1240">
    <property type="entry name" value="Phosphoglycerate mutase-like"/>
    <property type="match status" value="1"/>
</dbReference>
<dbReference type="PANTHER" id="PTHR48100:SF51">
    <property type="entry name" value="PHOSPHOGLYCERATE MUTASE"/>
    <property type="match status" value="1"/>
</dbReference>
<dbReference type="RefSeq" id="WP_081873742.1">
    <property type="nucleotide sequence ID" value="NZ_CP008889.1"/>
</dbReference>
<dbReference type="KEGG" id="dni:HX89_12345"/>
<sequence length="239" mass="26401">MSMSEHVTSDPSRTPQPSPAAVSEPRVPGTTLVHLVRHGEVHNPEKVLYGRLDGYHLSELGHEMAELTSQWLAPRDVTHLVSSPLERAQETMAPIADKLGLPVTLDERVIEAGNDFEGMTVGSNPKQLMQPRFWPKLTNPFRPSWGEPYDEIAARMDAAIRDARDAASGHEAVIVSHQLPVWTARRFAEGKRLWHDPRSRECTLASVTTIEFTGDEITDVRYTEPAGRLLAASTNAVGA</sequence>
<dbReference type="GO" id="GO:0016791">
    <property type="term" value="F:phosphatase activity"/>
    <property type="evidence" value="ECO:0007669"/>
    <property type="project" value="TreeGrafter"/>
</dbReference>